<organism evidence="1">
    <name type="scientific">Trichuris suis</name>
    <name type="common">pig whipworm</name>
    <dbReference type="NCBI Taxonomy" id="68888"/>
    <lineage>
        <taxon>Eukaryota</taxon>
        <taxon>Metazoa</taxon>
        <taxon>Ecdysozoa</taxon>
        <taxon>Nematoda</taxon>
        <taxon>Enoplea</taxon>
        <taxon>Dorylaimia</taxon>
        <taxon>Trichinellida</taxon>
        <taxon>Trichuridae</taxon>
        <taxon>Trichuris</taxon>
    </lineage>
</organism>
<proteinExistence type="predicted"/>
<dbReference type="Proteomes" id="UP000030758">
    <property type="component" value="Unassembled WGS sequence"/>
</dbReference>
<dbReference type="EMBL" id="KL367659">
    <property type="protein sequence ID" value="KFD60600.1"/>
    <property type="molecule type" value="Genomic_DNA"/>
</dbReference>
<dbReference type="AlphaFoldDB" id="A0A085MTQ4"/>
<evidence type="ECO:0000313" key="1">
    <source>
        <dbReference type="EMBL" id="KFD60600.1"/>
    </source>
</evidence>
<accession>A0A085MTQ4</accession>
<reference evidence="1" key="1">
    <citation type="journal article" date="2014" name="Nat. Genet.">
        <title>Genome and transcriptome of the porcine whipworm Trichuris suis.</title>
        <authorList>
            <person name="Jex A.R."/>
            <person name="Nejsum P."/>
            <person name="Schwarz E.M."/>
            <person name="Hu L."/>
            <person name="Young N.D."/>
            <person name="Hall R.S."/>
            <person name="Korhonen P.K."/>
            <person name="Liao S."/>
            <person name="Thamsborg S."/>
            <person name="Xia J."/>
            <person name="Xu P."/>
            <person name="Wang S."/>
            <person name="Scheerlinck J.P."/>
            <person name="Hofmann A."/>
            <person name="Sternberg P.W."/>
            <person name="Wang J."/>
            <person name="Gasser R.B."/>
        </authorList>
    </citation>
    <scope>NUCLEOTIDE SEQUENCE [LARGE SCALE GENOMIC DNA]</scope>
    <source>
        <strain evidence="1">DCEP-RM93F</strain>
    </source>
</reference>
<name>A0A085MTQ4_9BILA</name>
<protein>
    <submittedName>
        <fullName evidence="1">Uncharacterized protein</fullName>
    </submittedName>
</protein>
<gene>
    <name evidence="1" type="ORF">M514_27233</name>
</gene>
<sequence>MIACPAVENYNPVDKVEFHVESLDEEEELTVNSKAQRPKVMCQR</sequence>